<evidence type="ECO:0000313" key="2">
    <source>
        <dbReference type="Proteomes" id="UP000232003"/>
    </source>
</evidence>
<dbReference type="KEGG" id="nfl:COO91_09334"/>
<keyword evidence="1" id="KW-0614">Plasmid</keyword>
<protein>
    <submittedName>
        <fullName evidence="1">Uncharacterized protein</fullName>
    </submittedName>
</protein>
<evidence type="ECO:0000313" key="1">
    <source>
        <dbReference type="EMBL" id="AUB43163.1"/>
    </source>
</evidence>
<proteinExistence type="predicted"/>
<name>A0A2K8T6F7_9NOSO</name>
<organism evidence="1 2">
    <name type="scientific">Nostoc flagelliforme CCNUN1</name>
    <dbReference type="NCBI Taxonomy" id="2038116"/>
    <lineage>
        <taxon>Bacteria</taxon>
        <taxon>Bacillati</taxon>
        <taxon>Cyanobacteriota</taxon>
        <taxon>Cyanophyceae</taxon>
        <taxon>Nostocales</taxon>
        <taxon>Nostocaceae</taxon>
        <taxon>Nostoc</taxon>
    </lineage>
</organism>
<gene>
    <name evidence="1" type="ORF">COO91_09334</name>
</gene>
<keyword evidence="2" id="KW-1185">Reference proteome</keyword>
<reference evidence="1 2" key="1">
    <citation type="submission" date="2017-11" db="EMBL/GenBank/DDBJ databases">
        <title>Complete genome of a free-living desiccation-tolerant cyanobacterium and its photosynthetic adaptation to extreme terrestrial habitat.</title>
        <authorList>
            <person name="Shang J."/>
        </authorList>
    </citation>
    <scope>NUCLEOTIDE SEQUENCE [LARGE SCALE GENOMIC DNA]</scope>
    <source>
        <strain evidence="1 2">CCNUN1</strain>
        <plasmid evidence="2">pnfsy03</plasmid>
    </source>
</reference>
<dbReference type="AlphaFoldDB" id="A0A2K8T6F7"/>
<sequence length="47" mass="4931">MGAMTSAGFGVTLDSNKSSSEKMLLLLNPILLLSENNLCLLPSGADY</sequence>
<dbReference type="EMBL" id="CP024788">
    <property type="protein sequence ID" value="AUB43163.1"/>
    <property type="molecule type" value="Genomic_DNA"/>
</dbReference>
<accession>A0A2K8T6F7</accession>
<dbReference type="Proteomes" id="UP000232003">
    <property type="component" value="Plasmid pNFSY03"/>
</dbReference>
<geneLocation type="plasmid" evidence="2">
    <name>pnfsy03</name>
</geneLocation>